<feature type="region of interest" description="Disordered" evidence="1">
    <location>
        <begin position="1"/>
        <end position="21"/>
    </location>
</feature>
<gene>
    <name evidence="2" type="ORF">GBAR_LOCUS21949</name>
</gene>
<dbReference type="EMBL" id="CASHTH010003042">
    <property type="protein sequence ID" value="CAI8039454.1"/>
    <property type="molecule type" value="Genomic_DNA"/>
</dbReference>
<name>A0AA35T1E7_GEOBA</name>
<keyword evidence="3" id="KW-1185">Reference proteome</keyword>
<dbReference type="Proteomes" id="UP001174909">
    <property type="component" value="Unassembled WGS sequence"/>
</dbReference>
<evidence type="ECO:0000313" key="3">
    <source>
        <dbReference type="Proteomes" id="UP001174909"/>
    </source>
</evidence>
<sequence>MRSSASHDGLQQISSGGGGFSRVKNLRNLIANSPLRRRRILSQSIDSGLPTAGRGVFGVPLVTLVTSEGADVPKIIRRVVEHVDKYGKVEPLDLRTPLKLTFLIRAPFVSTRHVQ</sequence>
<feature type="compositionally biased region" description="Polar residues" evidence="1">
    <location>
        <begin position="1"/>
        <end position="14"/>
    </location>
</feature>
<reference evidence="2" key="1">
    <citation type="submission" date="2023-03" db="EMBL/GenBank/DDBJ databases">
        <authorList>
            <person name="Steffen K."/>
            <person name="Cardenas P."/>
        </authorList>
    </citation>
    <scope>NUCLEOTIDE SEQUENCE</scope>
</reference>
<organism evidence="2 3">
    <name type="scientific">Geodia barretti</name>
    <name type="common">Barrett's horny sponge</name>
    <dbReference type="NCBI Taxonomy" id="519541"/>
    <lineage>
        <taxon>Eukaryota</taxon>
        <taxon>Metazoa</taxon>
        <taxon>Porifera</taxon>
        <taxon>Demospongiae</taxon>
        <taxon>Heteroscleromorpha</taxon>
        <taxon>Tetractinellida</taxon>
        <taxon>Astrophorina</taxon>
        <taxon>Geodiidae</taxon>
        <taxon>Geodia</taxon>
    </lineage>
</organism>
<protein>
    <submittedName>
        <fullName evidence="2">Uncharacterized protein</fullName>
    </submittedName>
</protein>
<proteinExistence type="predicted"/>
<dbReference type="AlphaFoldDB" id="A0AA35T1E7"/>
<comment type="caution">
    <text evidence="2">The sequence shown here is derived from an EMBL/GenBank/DDBJ whole genome shotgun (WGS) entry which is preliminary data.</text>
</comment>
<accession>A0AA35T1E7</accession>
<evidence type="ECO:0000256" key="1">
    <source>
        <dbReference type="SAM" id="MobiDB-lite"/>
    </source>
</evidence>
<evidence type="ECO:0000313" key="2">
    <source>
        <dbReference type="EMBL" id="CAI8039454.1"/>
    </source>
</evidence>